<keyword evidence="6 11" id="KW-0472">Membrane</keyword>
<evidence type="ECO:0000256" key="11">
    <source>
        <dbReference type="SAM" id="Phobius"/>
    </source>
</evidence>
<evidence type="ECO:0000259" key="12">
    <source>
        <dbReference type="PROSITE" id="PS50262"/>
    </source>
</evidence>
<dbReference type="Proteomes" id="UP000695022">
    <property type="component" value="Unplaced"/>
</dbReference>
<dbReference type="InterPro" id="IPR000276">
    <property type="entry name" value="GPCR_Rhodpsn"/>
</dbReference>
<feature type="transmembrane region" description="Helical" evidence="11">
    <location>
        <begin position="261"/>
        <end position="283"/>
    </location>
</feature>
<feature type="transmembrane region" description="Helical" evidence="11">
    <location>
        <begin position="137"/>
        <end position="157"/>
    </location>
</feature>
<dbReference type="PROSITE" id="PS00237">
    <property type="entry name" value="G_PROTEIN_RECEP_F1_1"/>
    <property type="match status" value="1"/>
</dbReference>
<reference evidence="14" key="1">
    <citation type="submission" date="2025-08" db="UniProtKB">
        <authorList>
            <consortium name="RefSeq"/>
        </authorList>
    </citation>
    <scope>IDENTIFICATION</scope>
</reference>
<evidence type="ECO:0000256" key="10">
    <source>
        <dbReference type="RuleBase" id="RU000688"/>
    </source>
</evidence>
<feature type="domain" description="G-protein coupled receptors family 1 profile" evidence="12">
    <location>
        <begin position="42"/>
        <end position="281"/>
    </location>
</feature>
<gene>
    <name evidence="14" type="primary">LOC106817595</name>
</gene>
<keyword evidence="3 10" id="KW-0812">Transmembrane</keyword>
<evidence type="ECO:0000256" key="7">
    <source>
        <dbReference type="ARBA" id="ARBA00023170"/>
    </source>
</evidence>
<keyword evidence="5 10" id="KW-0297">G-protein coupled receptor</keyword>
<comment type="subcellular location">
    <subcellularLocation>
        <location evidence="1">Cell membrane</location>
        <topology evidence="1">Multi-pass membrane protein</topology>
    </subcellularLocation>
</comment>
<feature type="transmembrane region" description="Helical" evidence="11">
    <location>
        <begin position="62"/>
        <end position="82"/>
    </location>
</feature>
<comment type="similarity">
    <text evidence="10">Belongs to the G-protein coupled receptor 1 family.</text>
</comment>
<keyword evidence="2" id="KW-1003">Cell membrane</keyword>
<dbReference type="GeneID" id="106817595"/>
<dbReference type="Gene3D" id="1.20.1070.10">
    <property type="entry name" value="Rhodopsin 7-helix transmembrane proteins"/>
    <property type="match status" value="1"/>
</dbReference>
<dbReference type="RefSeq" id="XP_014677762.1">
    <property type="nucleotide sequence ID" value="XM_014822276.1"/>
</dbReference>
<feature type="transmembrane region" description="Helical" evidence="11">
    <location>
        <begin position="94"/>
        <end position="116"/>
    </location>
</feature>
<evidence type="ECO:0000313" key="13">
    <source>
        <dbReference type="Proteomes" id="UP000695022"/>
    </source>
</evidence>
<dbReference type="PANTHER" id="PTHR24246">
    <property type="entry name" value="OLFACTORY RECEPTOR AND ADENOSINE RECEPTOR"/>
    <property type="match status" value="1"/>
</dbReference>
<dbReference type="PROSITE" id="PS50262">
    <property type="entry name" value="G_PROTEIN_RECEP_F1_2"/>
    <property type="match status" value="1"/>
</dbReference>
<dbReference type="InterPro" id="IPR017452">
    <property type="entry name" value="GPCR_Rhodpsn_7TM"/>
</dbReference>
<feature type="transmembrane region" description="Helical" evidence="11">
    <location>
        <begin position="27"/>
        <end position="50"/>
    </location>
</feature>
<proteinExistence type="inferred from homology"/>
<name>A0ABM1EZZ1_PRICU</name>
<keyword evidence="13" id="KW-1185">Reference proteome</keyword>
<feature type="transmembrane region" description="Helical" evidence="11">
    <location>
        <begin position="228"/>
        <end position="249"/>
    </location>
</feature>
<evidence type="ECO:0000256" key="1">
    <source>
        <dbReference type="ARBA" id="ARBA00004651"/>
    </source>
</evidence>
<organism evidence="13 14">
    <name type="scientific">Priapulus caudatus</name>
    <name type="common">Priapulid worm</name>
    <dbReference type="NCBI Taxonomy" id="37621"/>
    <lineage>
        <taxon>Eukaryota</taxon>
        <taxon>Metazoa</taxon>
        <taxon>Ecdysozoa</taxon>
        <taxon>Scalidophora</taxon>
        <taxon>Priapulida</taxon>
        <taxon>Priapulimorpha</taxon>
        <taxon>Priapulimorphida</taxon>
        <taxon>Priapulidae</taxon>
        <taxon>Priapulus</taxon>
    </lineage>
</organism>
<keyword evidence="7 10" id="KW-0675">Receptor</keyword>
<evidence type="ECO:0000256" key="5">
    <source>
        <dbReference type="ARBA" id="ARBA00023040"/>
    </source>
</evidence>
<dbReference type="Pfam" id="PF00001">
    <property type="entry name" value="7tm_1"/>
    <property type="match status" value="1"/>
</dbReference>
<dbReference type="PRINTS" id="PR00237">
    <property type="entry name" value="GPCRRHODOPSN"/>
</dbReference>
<sequence length="326" mass="36538">MDYFSNTSNITDNVISRQRVDHMVASIMVPIMCILAVGVAVTNVATIVAFKRTDLREAPHYLAVNMAVSDIGLGMYPFYLAPAILGDMPKPCCIFILFVMNFFGKISYTNLLLITVDRYLAVTRPMHYYQMVTVARIKVLLVFTWLWGLALSNAVLVGERWFPESGCSYELVVGKGAIYFGTAHISADMVIMFAVYSRLAVIAYGHWKVEPTVAGGSALTKHLKLTKVFLVVVVSFVVCWSPFYVLTLLEITDNYADRVGIVRYTLYCLPLVNLLSNPLIYAWKIPAFSKVFKAIFMCKYVSAERQITDGDHRSAISNTSNQLRAK</sequence>
<keyword evidence="4 11" id="KW-1133">Transmembrane helix</keyword>
<evidence type="ECO:0000256" key="6">
    <source>
        <dbReference type="ARBA" id="ARBA00023136"/>
    </source>
</evidence>
<evidence type="ECO:0000256" key="3">
    <source>
        <dbReference type="ARBA" id="ARBA00022692"/>
    </source>
</evidence>
<dbReference type="SUPFAM" id="SSF81321">
    <property type="entry name" value="Family A G protein-coupled receptor-like"/>
    <property type="match status" value="1"/>
</dbReference>
<evidence type="ECO:0000256" key="2">
    <source>
        <dbReference type="ARBA" id="ARBA00022475"/>
    </source>
</evidence>
<keyword evidence="8" id="KW-0325">Glycoprotein</keyword>
<evidence type="ECO:0000256" key="4">
    <source>
        <dbReference type="ARBA" id="ARBA00022989"/>
    </source>
</evidence>
<evidence type="ECO:0000256" key="8">
    <source>
        <dbReference type="ARBA" id="ARBA00023180"/>
    </source>
</evidence>
<feature type="transmembrane region" description="Helical" evidence="11">
    <location>
        <begin position="177"/>
        <end position="196"/>
    </location>
</feature>
<evidence type="ECO:0000256" key="9">
    <source>
        <dbReference type="ARBA" id="ARBA00023224"/>
    </source>
</evidence>
<dbReference type="PANTHER" id="PTHR24246:SF27">
    <property type="entry name" value="ADENOSINE RECEPTOR, ISOFORM A"/>
    <property type="match status" value="1"/>
</dbReference>
<protein>
    <submittedName>
        <fullName evidence="14">Melanopsin-A-like</fullName>
    </submittedName>
</protein>
<accession>A0ABM1EZZ1</accession>
<evidence type="ECO:0000313" key="14">
    <source>
        <dbReference type="RefSeq" id="XP_014677762.1"/>
    </source>
</evidence>
<keyword evidence="9 10" id="KW-0807">Transducer</keyword>